<keyword evidence="3 6" id="KW-0720">Serine protease</keyword>
<dbReference type="Proteomes" id="UP001487740">
    <property type="component" value="Unassembled WGS sequence"/>
</dbReference>
<evidence type="ECO:0000256" key="1">
    <source>
        <dbReference type="ARBA" id="ARBA00022670"/>
    </source>
</evidence>
<keyword evidence="4" id="KW-1015">Disulfide bond</keyword>
<evidence type="ECO:0000313" key="8">
    <source>
        <dbReference type="EMBL" id="KAK8386117.1"/>
    </source>
</evidence>
<dbReference type="PROSITE" id="PS00135">
    <property type="entry name" value="TRYPSIN_SER"/>
    <property type="match status" value="1"/>
</dbReference>
<comment type="caution">
    <text evidence="8">The sequence shown here is derived from an EMBL/GenBank/DDBJ whole genome shotgun (WGS) entry which is preliminary data.</text>
</comment>
<evidence type="ECO:0000256" key="2">
    <source>
        <dbReference type="ARBA" id="ARBA00022801"/>
    </source>
</evidence>
<protein>
    <recommendedName>
        <fullName evidence="7">Peptidase S1 domain-containing protein</fullName>
    </recommendedName>
</protein>
<dbReference type="InterPro" id="IPR043504">
    <property type="entry name" value="Peptidase_S1_PA_chymotrypsin"/>
</dbReference>
<dbReference type="InterPro" id="IPR001314">
    <property type="entry name" value="Peptidase_S1A"/>
</dbReference>
<dbReference type="FunFam" id="2.40.10.10:FF:000068">
    <property type="entry name" value="transmembrane protease serine 2"/>
    <property type="match status" value="1"/>
</dbReference>
<sequence length="222" mass="23974">MVGVFVRRSSSGSYQLCGGSLLSSMHVLTAAHCVNEAGLSVSVGVRMHDLRDKTKEIVPVTSYKRHPQYNSSGHMNDVAILTLERAVSWRPGVGPICLAPDKNYEGQMAVVAGWGTLTYQGKNPNALHEVAVEIKTQESCSQSYQHTSHLQIKESHVCAASNGRDSCQGDSGGPLMVLEGGIWYQLGVVSYGIGCANPKYPGVYSRVSFFASWIQGEVRGHC</sequence>
<organism evidence="8 9">
    <name type="scientific">Scylla paramamosain</name>
    <name type="common">Mud crab</name>
    <dbReference type="NCBI Taxonomy" id="85552"/>
    <lineage>
        <taxon>Eukaryota</taxon>
        <taxon>Metazoa</taxon>
        <taxon>Ecdysozoa</taxon>
        <taxon>Arthropoda</taxon>
        <taxon>Crustacea</taxon>
        <taxon>Multicrustacea</taxon>
        <taxon>Malacostraca</taxon>
        <taxon>Eumalacostraca</taxon>
        <taxon>Eucarida</taxon>
        <taxon>Decapoda</taxon>
        <taxon>Pleocyemata</taxon>
        <taxon>Brachyura</taxon>
        <taxon>Eubrachyura</taxon>
        <taxon>Portunoidea</taxon>
        <taxon>Portunidae</taxon>
        <taxon>Portuninae</taxon>
        <taxon>Scylla</taxon>
    </lineage>
</organism>
<dbReference type="InterPro" id="IPR018114">
    <property type="entry name" value="TRYPSIN_HIS"/>
</dbReference>
<dbReference type="InterPro" id="IPR050430">
    <property type="entry name" value="Peptidase_S1"/>
</dbReference>
<dbReference type="PANTHER" id="PTHR24276">
    <property type="entry name" value="POLYSERASE-RELATED"/>
    <property type="match status" value="1"/>
</dbReference>
<dbReference type="FunFam" id="2.40.10.10:FF:000002">
    <property type="entry name" value="Transmembrane protease serine"/>
    <property type="match status" value="1"/>
</dbReference>
<keyword evidence="1 6" id="KW-0645">Protease</keyword>
<proteinExistence type="inferred from homology"/>
<dbReference type="PROSITE" id="PS00134">
    <property type="entry name" value="TRYPSIN_HIS"/>
    <property type="match status" value="1"/>
</dbReference>
<dbReference type="PROSITE" id="PS50240">
    <property type="entry name" value="TRYPSIN_DOM"/>
    <property type="match status" value="1"/>
</dbReference>
<dbReference type="InterPro" id="IPR001254">
    <property type="entry name" value="Trypsin_dom"/>
</dbReference>
<evidence type="ECO:0000256" key="4">
    <source>
        <dbReference type="ARBA" id="ARBA00023157"/>
    </source>
</evidence>
<dbReference type="EMBL" id="JARAKH010000031">
    <property type="protein sequence ID" value="KAK8386117.1"/>
    <property type="molecule type" value="Genomic_DNA"/>
</dbReference>
<dbReference type="Pfam" id="PF00089">
    <property type="entry name" value="Trypsin"/>
    <property type="match status" value="1"/>
</dbReference>
<feature type="domain" description="Peptidase S1" evidence="7">
    <location>
        <begin position="1"/>
        <end position="219"/>
    </location>
</feature>
<dbReference type="SUPFAM" id="SSF50494">
    <property type="entry name" value="Trypsin-like serine proteases"/>
    <property type="match status" value="1"/>
</dbReference>
<evidence type="ECO:0000259" key="7">
    <source>
        <dbReference type="PROSITE" id="PS50240"/>
    </source>
</evidence>
<evidence type="ECO:0000256" key="3">
    <source>
        <dbReference type="ARBA" id="ARBA00022825"/>
    </source>
</evidence>
<keyword evidence="9" id="KW-1185">Reference proteome</keyword>
<dbReference type="Gene3D" id="2.40.10.10">
    <property type="entry name" value="Trypsin-like serine proteases"/>
    <property type="match status" value="1"/>
</dbReference>
<gene>
    <name evidence="8" type="ORF">O3P69_010682</name>
</gene>
<dbReference type="GO" id="GO:0004252">
    <property type="term" value="F:serine-type endopeptidase activity"/>
    <property type="evidence" value="ECO:0007669"/>
    <property type="project" value="InterPro"/>
</dbReference>
<name>A0AAW0TI65_SCYPA</name>
<comment type="similarity">
    <text evidence="5">Belongs to the peptidase S1 family. CLIP subfamily.</text>
</comment>
<keyword evidence="2 6" id="KW-0378">Hydrolase</keyword>
<evidence type="ECO:0000313" key="9">
    <source>
        <dbReference type="Proteomes" id="UP001487740"/>
    </source>
</evidence>
<dbReference type="GO" id="GO:0006508">
    <property type="term" value="P:proteolysis"/>
    <property type="evidence" value="ECO:0007669"/>
    <property type="project" value="UniProtKB-KW"/>
</dbReference>
<evidence type="ECO:0000256" key="5">
    <source>
        <dbReference type="ARBA" id="ARBA00024195"/>
    </source>
</evidence>
<reference evidence="8 9" key="1">
    <citation type="submission" date="2023-03" db="EMBL/GenBank/DDBJ databases">
        <title>High-quality genome of Scylla paramamosain provides insights in environmental adaptation.</title>
        <authorList>
            <person name="Zhang L."/>
        </authorList>
    </citation>
    <scope>NUCLEOTIDE SEQUENCE [LARGE SCALE GENOMIC DNA]</scope>
    <source>
        <strain evidence="8">LZ_2023a</strain>
        <tissue evidence="8">Muscle</tissue>
    </source>
</reference>
<dbReference type="InterPro" id="IPR033116">
    <property type="entry name" value="TRYPSIN_SER"/>
</dbReference>
<dbReference type="SMART" id="SM00020">
    <property type="entry name" value="Tryp_SPc"/>
    <property type="match status" value="1"/>
</dbReference>
<dbReference type="PANTHER" id="PTHR24276:SF91">
    <property type="entry name" value="AT26814P-RELATED"/>
    <property type="match status" value="1"/>
</dbReference>
<dbReference type="PRINTS" id="PR00722">
    <property type="entry name" value="CHYMOTRYPSIN"/>
</dbReference>
<dbReference type="AlphaFoldDB" id="A0AAW0TI65"/>
<accession>A0AAW0TI65</accession>
<dbReference type="CDD" id="cd00190">
    <property type="entry name" value="Tryp_SPc"/>
    <property type="match status" value="1"/>
</dbReference>
<evidence type="ECO:0000256" key="6">
    <source>
        <dbReference type="RuleBase" id="RU363034"/>
    </source>
</evidence>
<dbReference type="InterPro" id="IPR009003">
    <property type="entry name" value="Peptidase_S1_PA"/>
</dbReference>